<evidence type="ECO:0000256" key="1">
    <source>
        <dbReference type="SAM" id="Phobius"/>
    </source>
</evidence>
<gene>
    <name evidence="2" type="ORF">CEXT_556421</name>
</gene>
<accession>A0AAV4WYX7</accession>
<reference evidence="2 3" key="1">
    <citation type="submission" date="2021-06" db="EMBL/GenBank/DDBJ databases">
        <title>Caerostris extrusa draft genome.</title>
        <authorList>
            <person name="Kono N."/>
            <person name="Arakawa K."/>
        </authorList>
    </citation>
    <scope>NUCLEOTIDE SEQUENCE [LARGE SCALE GENOMIC DNA]</scope>
</reference>
<evidence type="ECO:0000313" key="2">
    <source>
        <dbReference type="EMBL" id="GIY88116.1"/>
    </source>
</evidence>
<protein>
    <submittedName>
        <fullName evidence="2">Uncharacterized protein</fullName>
    </submittedName>
</protein>
<feature type="transmembrane region" description="Helical" evidence="1">
    <location>
        <begin position="12"/>
        <end position="30"/>
    </location>
</feature>
<dbReference type="EMBL" id="BPLR01017022">
    <property type="protein sequence ID" value="GIY88116.1"/>
    <property type="molecule type" value="Genomic_DNA"/>
</dbReference>
<organism evidence="2 3">
    <name type="scientific">Caerostris extrusa</name>
    <name type="common">Bark spider</name>
    <name type="synonym">Caerostris bankana</name>
    <dbReference type="NCBI Taxonomy" id="172846"/>
    <lineage>
        <taxon>Eukaryota</taxon>
        <taxon>Metazoa</taxon>
        <taxon>Ecdysozoa</taxon>
        <taxon>Arthropoda</taxon>
        <taxon>Chelicerata</taxon>
        <taxon>Arachnida</taxon>
        <taxon>Araneae</taxon>
        <taxon>Araneomorphae</taxon>
        <taxon>Entelegynae</taxon>
        <taxon>Araneoidea</taxon>
        <taxon>Araneidae</taxon>
        <taxon>Caerostris</taxon>
    </lineage>
</organism>
<dbReference type="Proteomes" id="UP001054945">
    <property type="component" value="Unassembled WGS sequence"/>
</dbReference>
<keyword evidence="1" id="KW-0472">Membrane</keyword>
<comment type="caution">
    <text evidence="2">The sequence shown here is derived from an EMBL/GenBank/DDBJ whole genome shotgun (WGS) entry which is preliminary data.</text>
</comment>
<proteinExistence type="predicted"/>
<sequence length="103" mass="11095">MCGSRYHGSFNPFFHACAATLGALGVLFALQGFSCRPLDLVSHARGRPRAVGQGLVTVADGVLNMKRGGCKCPQVSPRSLDNNEPATDLIFFMENVKMQEVPI</sequence>
<keyword evidence="1" id="KW-0812">Transmembrane</keyword>
<name>A0AAV4WYX7_CAEEX</name>
<keyword evidence="1" id="KW-1133">Transmembrane helix</keyword>
<evidence type="ECO:0000313" key="3">
    <source>
        <dbReference type="Proteomes" id="UP001054945"/>
    </source>
</evidence>
<keyword evidence="3" id="KW-1185">Reference proteome</keyword>
<dbReference type="AlphaFoldDB" id="A0AAV4WYX7"/>